<comment type="caution">
    <text evidence="2">The sequence shown here is derived from an EMBL/GenBank/DDBJ whole genome shotgun (WGS) entry which is preliminary data.</text>
</comment>
<dbReference type="Proteomes" id="UP000541810">
    <property type="component" value="Unassembled WGS sequence"/>
</dbReference>
<proteinExistence type="predicted"/>
<organism evidence="2 3">
    <name type="scientific">Algisphaera agarilytica</name>
    <dbReference type="NCBI Taxonomy" id="1385975"/>
    <lineage>
        <taxon>Bacteria</taxon>
        <taxon>Pseudomonadati</taxon>
        <taxon>Planctomycetota</taxon>
        <taxon>Phycisphaerae</taxon>
        <taxon>Phycisphaerales</taxon>
        <taxon>Phycisphaeraceae</taxon>
        <taxon>Algisphaera</taxon>
    </lineage>
</organism>
<dbReference type="AlphaFoldDB" id="A0A7X0H760"/>
<evidence type="ECO:0000256" key="1">
    <source>
        <dbReference type="SAM" id="MobiDB-lite"/>
    </source>
</evidence>
<accession>A0A7X0H760</accession>
<feature type="region of interest" description="Disordered" evidence="1">
    <location>
        <begin position="166"/>
        <end position="191"/>
    </location>
</feature>
<sequence length="191" mass="21200">MPDLQAPLHAQPKPLSPQHPTPNCQRANARPSVDARIGPRAHQLTINRRPRPACWGWLRDYAVVHRVCCRQGGSPTNAETPALQDASPALPTRPARQSLPATAPPPSGADSYSPPTRDAARPQCARRRRASCPTVRKPCNHLQMIEWTESIFLCVVGARPCAPQRRFNPLPRPHDTPRQTGTTTCRRCRSR</sequence>
<protein>
    <submittedName>
        <fullName evidence="2">Uncharacterized protein</fullName>
    </submittedName>
</protein>
<keyword evidence="3" id="KW-1185">Reference proteome</keyword>
<feature type="region of interest" description="Disordered" evidence="1">
    <location>
        <begin position="1"/>
        <end position="44"/>
    </location>
</feature>
<reference evidence="2 3" key="1">
    <citation type="submission" date="2020-08" db="EMBL/GenBank/DDBJ databases">
        <title>Genomic Encyclopedia of Type Strains, Phase IV (KMG-IV): sequencing the most valuable type-strain genomes for metagenomic binning, comparative biology and taxonomic classification.</title>
        <authorList>
            <person name="Goeker M."/>
        </authorList>
    </citation>
    <scope>NUCLEOTIDE SEQUENCE [LARGE SCALE GENOMIC DNA]</scope>
    <source>
        <strain evidence="2 3">DSM 103725</strain>
    </source>
</reference>
<evidence type="ECO:0000313" key="3">
    <source>
        <dbReference type="Proteomes" id="UP000541810"/>
    </source>
</evidence>
<dbReference type="EMBL" id="JACHGY010000001">
    <property type="protein sequence ID" value="MBB6429366.1"/>
    <property type="molecule type" value="Genomic_DNA"/>
</dbReference>
<gene>
    <name evidence="2" type="ORF">HNQ40_001172</name>
</gene>
<evidence type="ECO:0000313" key="2">
    <source>
        <dbReference type="EMBL" id="MBB6429366.1"/>
    </source>
</evidence>
<name>A0A7X0H760_9BACT</name>
<feature type="region of interest" description="Disordered" evidence="1">
    <location>
        <begin position="73"/>
        <end position="127"/>
    </location>
</feature>